<dbReference type="InterPro" id="IPR040079">
    <property type="entry name" value="Glutathione_S-Trfase"/>
</dbReference>
<dbReference type="SUPFAM" id="SSF52833">
    <property type="entry name" value="Thioredoxin-like"/>
    <property type="match status" value="1"/>
</dbReference>
<dbReference type="InterPro" id="IPR036249">
    <property type="entry name" value="Thioredoxin-like_sf"/>
</dbReference>
<dbReference type="SFLD" id="SFLDS00019">
    <property type="entry name" value="Glutathione_Transferase_(cytos"/>
    <property type="match status" value="1"/>
</dbReference>
<keyword evidence="3" id="KW-1185">Reference proteome</keyword>
<dbReference type="EMBL" id="JABXWT010000012">
    <property type="protein sequence ID" value="NVO57495.1"/>
    <property type="molecule type" value="Genomic_DNA"/>
</dbReference>
<dbReference type="PROSITE" id="PS50405">
    <property type="entry name" value="GST_CTER"/>
    <property type="match status" value="1"/>
</dbReference>
<accession>A0ABX2PTI4</accession>
<dbReference type="InterPro" id="IPR016639">
    <property type="entry name" value="GST_Omega/GSH"/>
</dbReference>
<protein>
    <submittedName>
        <fullName evidence="2">Glutathione S-transferase family protein</fullName>
    </submittedName>
</protein>
<dbReference type="PANTHER" id="PTHR32419">
    <property type="entry name" value="GLUTATHIONYL-HYDROQUINONE REDUCTASE"/>
    <property type="match status" value="1"/>
</dbReference>
<dbReference type="SUPFAM" id="SSF47616">
    <property type="entry name" value="GST C-terminal domain-like"/>
    <property type="match status" value="1"/>
</dbReference>
<dbReference type="CDD" id="cd03190">
    <property type="entry name" value="GST_C_Omega_like"/>
    <property type="match status" value="1"/>
</dbReference>
<organism evidence="2 3">
    <name type="scientific">Ruegeria haliotis</name>
    <dbReference type="NCBI Taxonomy" id="2747601"/>
    <lineage>
        <taxon>Bacteria</taxon>
        <taxon>Pseudomonadati</taxon>
        <taxon>Pseudomonadota</taxon>
        <taxon>Alphaproteobacteria</taxon>
        <taxon>Rhodobacterales</taxon>
        <taxon>Roseobacteraceae</taxon>
        <taxon>Ruegeria</taxon>
    </lineage>
</organism>
<comment type="caution">
    <text evidence="2">The sequence shown here is derived from an EMBL/GenBank/DDBJ whole genome shotgun (WGS) entry which is preliminary data.</text>
</comment>
<sequence>MGLLVDGEWHDTWYDTKSTGGAFKRSAAQFRNWLTADGGPGPSGKGGFKAEQGRYHLYVSHACPWAHRTLIFRALKGLSELISVSVVHPDMLDRGWTFETDTHGATGDTLYGLEFAHQIYTKADPAYSGRVTVPILWDKQQETIVSNESSEIIRMFNAAFDGITGNTDDYWPEALRDDIEEVNARIYSDINNGVYKSGFATTQEAYDAAVHPLFDTLDWLEDQLGSNRYLMGDRLTEADWRLFTTLIRFDPVYHLHFKCNRRRLMDYPNLWAYTRELYQWPGVAQTVNLEHIVRHYHYSHDSINPHRIIPVNPVLDYMEPHRRGQRPAA</sequence>
<feature type="domain" description="GST C-terminal" evidence="1">
    <location>
        <begin position="169"/>
        <end position="296"/>
    </location>
</feature>
<dbReference type="PIRSF" id="PIRSF015753">
    <property type="entry name" value="GST"/>
    <property type="match status" value="1"/>
</dbReference>
<dbReference type="InterPro" id="IPR004045">
    <property type="entry name" value="Glutathione_S-Trfase_N"/>
</dbReference>
<proteinExistence type="predicted"/>
<dbReference type="PANTHER" id="PTHR32419:SF6">
    <property type="entry name" value="GLUTATHIONE S-TRANSFERASE OMEGA-LIKE 1-RELATED"/>
    <property type="match status" value="1"/>
</dbReference>
<evidence type="ECO:0000313" key="2">
    <source>
        <dbReference type="EMBL" id="NVO57495.1"/>
    </source>
</evidence>
<dbReference type="SFLD" id="SFLDG01148">
    <property type="entry name" value="Xi_(cytGST)"/>
    <property type="match status" value="1"/>
</dbReference>
<dbReference type="InterPro" id="IPR047047">
    <property type="entry name" value="GST_Omega-like_C"/>
</dbReference>
<gene>
    <name evidence="2" type="ORF">HW561_16990</name>
</gene>
<dbReference type="Pfam" id="PF13409">
    <property type="entry name" value="GST_N_2"/>
    <property type="match status" value="1"/>
</dbReference>
<dbReference type="InterPro" id="IPR036282">
    <property type="entry name" value="Glutathione-S-Trfase_C_sf"/>
</dbReference>
<dbReference type="SFLD" id="SFLDG01206">
    <property type="entry name" value="Xi.1"/>
    <property type="match status" value="1"/>
</dbReference>
<dbReference type="Pfam" id="PF13410">
    <property type="entry name" value="GST_C_2"/>
    <property type="match status" value="1"/>
</dbReference>
<dbReference type="Proteomes" id="UP000630805">
    <property type="component" value="Unassembled WGS sequence"/>
</dbReference>
<dbReference type="Gene3D" id="3.40.30.10">
    <property type="entry name" value="Glutaredoxin"/>
    <property type="match status" value="1"/>
</dbReference>
<evidence type="ECO:0000259" key="1">
    <source>
        <dbReference type="PROSITE" id="PS50405"/>
    </source>
</evidence>
<reference evidence="2 3" key="1">
    <citation type="submission" date="2020-06" db="EMBL/GenBank/DDBJ databases">
        <authorList>
            <person name="Cao W.R."/>
        </authorList>
    </citation>
    <scope>NUCLEOTIDE SEQUENCE [LARGE SCALE GENOMIC DNA]</scope>
    <source>
        <strain evidence="2 3">B1Z28</strain>
    </source>
</reference>
<dbReference type="InterPro" id="IPR010987">
    <property type="entry name" value="Glutathione-S-Trfase_C-like"/>
</dbReference>
<name>A0ABX2PTI4_9RHOB</name>
<dbReference type="Gene3D" id="1.20.1050.10">
    <property type="match status" value="1"/>
</dbReference>
<evidence type="ECO:0000313" key="3">
    <source>
        <dbReference type="Proteomes" id="UP000630805"/>
    </source>
</evidence>
<dbReference type="RefSeq" id="WP_176866564.1">
    <property type="nucleotide sequence ID" value="NZ_JABXWT010000012.1"/>
</dbReference>